<comment type="caution">
    <text evidence="1">The sequence shown here is derived from an EMBL/GenBank/DDBJ whole genome shotgun (WGS) entry which is preliminary data.</text>
</comment>
<gene>
    <name evidence="1" type="ORF">EOW66_05505</name>
</gene>
<dbReference type="RefSeq" id="WP_128155429.1">
    <property type="nucleotide sequence ID" value="NZ_SAVA01000002.1"/>
</dbReference>
<evidence type="ECO:0000313" key="2">
    <source>
        <dbReference type="Proteomes" id="UP000288071"/>
    </source>
</evidence>
<keyword evidence="2" id="KW-1185">Reference proteome</keyword>
<sequence>MTPTIHQALHGYNDGHRLIASSVSLTSADARTMIVMSDLSGAGVKPEVSGYLTGYPLEGAGRYVLARTWAAPEMPRPGCVWTHSLIIENADLAALKSATGLLALFRRPEGAQKTTDYSVPKGISPGNALTRGVPLAQRERDIVNALYAKPDGVIVAEADDAEADERLLTAIWMQQWPRLRRTFGFCTLAGMDRSKKGARLDILLTPSLDRHIRSKFPDSIVPSDVGLEAALKPLLVDLEASEPTQMREFLRRTGGDVEGGRQVMLPFCRMYSSLFSGGRPDLRAAVSALASLDPFGSRQARSVRALVARRAVEEVEDLDDAVFDFVVESLEQTGGQADPAISAERIAMTLWRRSPDRFFDALSSGGAIGQGASEALLALSADELVRGLTAAPHLTHRVAARRPDVMSRAEFWLLDSVDVDLLADVDADQAERVAPALLEAGVDAAAPVIIARMQPEPLAAVLANAIGRPAFDAWLRALANRSEVAAGVLASGRIGDRAIVIRLARMSEPDGVPNDYGEDPWLIAERAARNDVSQPDEDFLSAFLVSRALGRRSRSQAELIRFAYATVYRALEQNRLPRDAERLVTERLDWGGWFAWDNCARFRETVVNAFVDRHLDPETFGRLTDDSALAISLIDEAAQSGRGRRYLAEVQRQIEDAQDKGIRARANYIAKKIK</sequence>
<dbReference type="AlphaFoldDB" id="A0A443LXT7"/>
<reference evidence="1" key="2">
    <citation type="submission" date="2019-01" db="EMBL/GenBank/DDBJ databases">
        <authorList>
            <person name="Li Y."/>
        </authorList>
    </citation>
    <scope>NUCLEOTIDE SEQUENCE [LARGE SCALE GENOMIC DNA]</scope>
    <source>
        <strain evidence="1">CGMCC 1.12963</strain>
    </source>
</reference>
<reference evidence="1" key="1">
    <citation type="submission" date="2019-01" db="EMBL/GenBank/DDBJ databases">
        <title>Sinorhodobacter populi sp. nov. isolated from the symptomatic bark tissue of Populus euramericana canker.</title>
        <authorList>
            <person name="Xu G."/>
        </authorList>
    </citation>
    <scope>NUCLEOTIDE SEQUENCE [LARGE SCALE GENOMIC DNA]</scope>
    <source>
        <strain evidence="1">CGMCC 1.12963</strain>
    </source>
</reference>
<name>A0A443LXT7_9RHOB</name>
<organism evidence="1 2">
    <name type="scientific">Paenirhodobacter huangdaonensis</name>
    <dbReference type="NCBI Taxonomy" id="2501515"/>
    <lineage>
        <taxon>Bacteria</taxon>
        <taxon>Pseudomonadati</taxon>
        <taxon>Pseudomonadota</taxon>
        <taxon>Alphaproteobacteria</taxon>
        <taxon>Rhodobacterales</taxon>
        <taxon>Rhodobacter group</taxon>
        <taxon>Paenirhodobacter</taxon>
    </lineage>
</organism>
<proteinExistence type="predicted"/>
<dbReference type="Pfam" id="PF20012">
    <property type="entry name" value="GAP1-N1"/>
    <property type="match status" value="1"/>
</dbReference>
<accession>A0A443LXT7</accession>
<dbReference type="Proteomes" id="UP000288071">
    <property type="component" value="Unassembled WGS sequence"/>
</dbReference>
<dbReference type="EMBL" id="SAVA01000002">
    <property type="protein sequence ID" value="RWR54064.1"/>
    <property type="molecule type" value="Genomic_DNA"/>
</dbReference>
<evidence type="ECO:0000313" key="1">
    <source>
        <dbReference type="EMBL" id="RWR54064.1"/>
    </source>
</evidence>
<protein>
    <submittedName>
        <fullName evidence="1">Uncharacterized protein</fullName>
    </submittedName>
</protein>